<organism evidence="5 6">
    <name type="scientific">Periconia macrospinosa</name>
    <dbReference type="NCBI Taxonomy" id="97972"/>
    <lineage>
        <taxon>Eukaryota</taxon>
        <taxon>Fungi</taxon>
        <taxon>Dikarya</taxon>
        <taxon>Ascomycota</taxon>
        <taxon>Pezizomycotina</taxon>
        <taxon>Dothideomycetes</taxon>
        <taxon>Pleosporomycetidae</taxon>
        <taxon>Pleosporales</taxon>
        <taxon>Massarineae</taxon>
        <taxon>Periconiaceae</taxon>
        <taxon>Periconia</taxon>
    </lineage>
</organism>
<accession>A0A2V1E5P2</accession>
<dbReference type="PANTHER" id="PTHR31002">
    <property type="entry name" value="SERIPAUPERIN"/>
    <property type="match status" value="1"/>
</dbReference>
<keyword evidence="6" id="KW-1185">Reference proteome</keyword>
<dbReference type="Pfam" id="PF25116">
    <property type="entry name" value="CBM87_Agd3"/>
    <property type="match status" value="1"/>
</dbReference>
<evidence type="ECO:0000313" key="5">
    <source>
        <dbReference type="EMBL" id="PVI05419.1"/>
    </source>
</evidence>
<evidence type="ECO:0000259" key="3">
    <source>
        <dbReference type="Pfam" id="PF25116"/>
    </source>
</evidence>
<dbReference type="Pfam" id="PF25115">
    <property type="entry name" value="Agd3_CE"/>
    <property type="match status" value="1"/>
</dbReference>
<feature type="domain" description="Agd3 deacetylase" evidence="2">
    <location>
        <begin position="249"/>
        <end position="622"/>
    </location>
</feature>
<protein>
    <recommendedName>
        <fullName evidence="7">Extracellular serine-rich protein</fullName>
    </recommendedName>
</protein>
<dbReference type="Proteomes" id="UP000244855">
    <property type="component" value="Unassembled WGS sequence"/>
</dbReference>
<evidence type="ECO:0008006" key="7">
    <source>
        <dbReference type="Google" id="ProtNLM"/>
    </source>
</evidence>
<dbReference type="SUPFAM" id="SSF88713">
    <property type="entry name" value="Glycoside hydrolase/deacetylase"/>
    <property type="match status" value="1"/>
</dbReference>
<dbReference type="InterPro" id="IPR050788">
    <property type="entry name" value="Yeast_SRP1/TIP1_CWP"/>
</dbReference>
<keyword evidence="1" id="KW-0732">Signal</keyword>
<feature type="domain" description="Agd3 CBM87" evidence="3">
    <location>
        <begin position="28"/>
        <end position="235"/>
    </location>
</feature>
<name>A0A2V1E5P2_9PLEO</name>
<dbReference type="AlphaFoldDB" id="A0A2V1E5P2"/>
<dbReference type="InterPro" id="IPR056827">
    <property type="entry name" value="CBM87_Agd3"/>
</dbReference>
<dbReference type="Pfam" id="PF25117">
    <property type="entry name" value="Agd3_C"/>
    <property type="match status" value="1"/>
</dbReference>
<feature type="signal peptide" evidence="1">
    <location>
        <begin position="1"/>
        <end position="24"/>
    </location>
</feature>
<dbReference type="STRING" id="97972.A0A2V1E5P2"/>
<evidence type="ECO:0000313" key="6">
    <source>
        <dbReference type="Proteomes" id="UP000244855"/>
    </source>
</evidence>
<dbReference type="InterPro" id="IPR011330">
    <property type="entry name" value="Glyco_hydro/deAcase_b/a-brl"/>
</dbReference>
<proteinExistence type="predicted"/>
<dbReference type="InterPro" id="IPR056826">
    <property type="entry name" value="Agd3_CE"/>
</dbReference>
<reference evidence="5 6" key="1">
    <citation type="journal article" date="2018" name="Sci. Rep.">
        <title>Comparative genomics provides insights into the lifestyle and reveals functional heterogeneity of dark septate endophytic fungi.</title>
        <authorList>
            <person name="Knapp D.G."/>
            <person name="Nemeth J.B."/>
            <person name="Barry K."/>
            <person name="Hainaut M."/>
            <person name="Henrissat B."/>
            <person name="Johnson J."/>
            <person name="Kuo A."/>
            <person name="Lim J.H.P."/>
            <person name="Lipzen A."/>
            <person name="Nolan M."/>
            <person name="Ohm R.A."/>
            <person name="Tamas L."/>
            <person name="Grigoriev I.V."/>
            <person name="Spatafora J.W."/>
            <person name="Nagy L.G."/>
            <person name="Kovacs G.M."/>
        </authorList>
    </citation>
    <scope>NUCLEOTIDE SEQUENCE [LARGE SCALE GENOMIC DNA]</scope>
    <source>
        <strain evidence="5 6">DSE2036</strain>
    </source>
</reference>
<evidence type="ECO:0000256" key="1">
    <source>
        <dbReference type="SAM" id="SignalP"/>
    </source>
</evidence>
<dbReference type="PANTHER" id="PTHR31002:SF34">
    <property type="entry name" value="CELL WALL PROTEIN CWP1-RELATED"/>
    <property type="match status" value="1"/>
</dbReference>
<feature type="domain" description="Agd3 C-terminal" evidence="4">
    <location>
        <begin position="623"/>
        <end position="690"/>
    </location>
</feature>
<feature type="chain" id="PRO_5016150161" description="Extracellular serine-rich protein" evidence="1">
    <location>
        <begin position="25"/>
        <end position="696"/>
    </location>
</feature>
<dbReference type="OrthoDB" id="2113314at2759"/>
<dbReference type="GO" id="GO:0005975">
    <property type="term" value="P:carbohydrate metabolic process"/>
    <property type="evidence" value="ECO:0007669"/>
    <property type="project" value="InterPro"/>
</dbReference>
<gene>
    <name evidence="5" type="ORF">DM02DRAFT_650758</name>
</gene>
<sequence>MAASLRTVIWLGLAALAIVRTARAAVSVNSTLLILARDSSAAKSGVGVLQGYGIPYQVVDLSAANSGLPKLNTTPDAGSFGGIVTVSAQGYTNGDDWNTIISAQQWQDLYRYQEAFGVRLVRLNAWPSEKEFGVQSVGGAVTTDQPIGITNSKDFATANLVDKAQMSTLNLTKYPAKITNTTFATEIAQFGSGTSTSTAAIINKFASGREQQVWFTTFDLSQTSSTLLSHAWINWLTRGLYLGFRRVYLSTQVDDVFVMTELYQTGKSYRVGVNDLKEHVTWMAEVNSKLPTGSSYIIELGHNGNGNIEEAIEHDYDNDPAFCDPQEGVEYADQTDGPPEYMKPIGSGKDLWDKKFRSYTWSLKCSQLDPLFVYLYDKTNAKKYLHVSHTFTHEDEANATYADVVKEISWNQEWFKRIGYTDSSFSAYFSPNGLIPPGITGLHNGDAIRAWLEKNITYAVGDNSRPILMDVTSRKSPFHPIVTNVKENGYDGAYIVGRYGSSIYYNCDLPDCVNTEWKAIAGGSGDFNAQLEYEKNTNVKYLLGLRWDPYMFHQANMRVSDTKAITLLGKNKKWSLLMAWTEAVVYEVTRLTQWPIITLKHDAIASAIVSRKTRDECSPTLSYTLSNDRASITGITVSAANKNCKVEIPVTFPGDVADATGAKTRKEQVGKDPLTLWVGLQGKEGVFGLGSALKIK</sequence>
<evidence type="ECO:0000259" key="2">
    <source>
        <dbReference type="Pfam" id="PF25115"/>
    </source>
</evidence>
<dbReference type="EMBL" id="KZ805314">
    <property type="protein sequence ID" value="PVI05419.1"/>
    <property type="molecule type" value="Genomic_DNA"/>
</dbReference>
<dbReference type="InterPro" id="IPR056825">
    <property type="entry name" value="Agd3_C"/>
</dbReference>
<evidence type="ECO:0000259" key="4">
    <source>
        <dbReference type="Pfam" id="PF25117"/>
    </source>
</evidence>